<evidence type="ECO:0000313" key="2">
    <source>
        <dbReference type="Proteomes" id="UP000887013"/>
    </source>
</evidence>
<accession>A0A8X6R461</accession>
<dbReference type="EMBL" id="BMAW01040536">
    <property type="protein sequence ID" value="GFU60045.1"/>
    <property type="molecule type" value="Genomic_DNA"/>
</dbReference>
<gene>
    <name evidence="1" type="ORF">NPIL_623981</name>
</gene>
<comment type="caution">
    <text evidence="1">The sequence shown here is derived from an EMBL/GenBank/DDBJ whole genome shotgun (WGS) entry which is preliminary data.</text>
</comment>
<reference evidence="1" key="1">
    <citation type="submission" date="2020-08" db="EMBL/GenBank/DDBJ databases">
        <title>Multicomponent nature underlies the extraordinary mechanical properties of spider dragline silk.</title>
        <authorList>
            <person name="Kono N."/>
            <person name="Nakamura H."/>
            <person name="Mori M."/>
            <person name="Yoshida Y."/>
            <person name="Ohtoshi R."/>
            <person name="Malay A.D."/>
            <person name="Moran D.A.P."/>
            <person name="Tomita M."/>
            <person name="Numata K."/>
            <person name="Arakawa K."/>
        </authorList>
    </citation>
    <scope>NUCLEOTIDE SEQUENCE</scope>
</reference>
<name>A0A8X6R461_NEPPI</name>
<protein>
    <submittedName>
        <fullName evidence="1">Uncharacterized protein</fullName>
    </submittedName>
</protein>
<organism evidence="1 2">
    <name type="scientific">Nephila pilipes</name>
    <name type="common">Giant wood spider</name>
    <name type="synonym">Nephila maculata</name>
    <dbReference type="NCBI Taxonomy" id="299642"/>
    <lineage>
        <taxon>Eukaryota</taxon>
        <taxon>Metazoa</taxon>
        <taxon>Ecdysozoa</taxon>
        <taxon>Arthropoda</taxon>
        <taxon>Chelicerata</taxon>
        <taxon>Arachnida</taxon>
        <taxon>Araneae</taxon>
        <taxon>Araneomorphae</taxon>
        <taxon>Entelegynae</taxon>
        <taxon>Araneoidea</taxon>
        <taxon>Nephilidae</taxon>
        <taxon>Nephila</taxon>
    </lineage>
</organism>
<keyword evidence="2" id="KW-1185">Reference proteome</keyword>
<sequence>MAAVVFASLMHDMLSKIVRDIRDQRFSSPFDGGPNKDLAFNSTCAVAMLDAINESINPPQHLISWWLLI</sequence>
<dbReference type="Proteomes" id="UP000887013">
    <property type="component" value="Unassembled WGS sequence"/>
</dbReference>
<dbReference type="AlphaFoldDB" id="A0A8X6R461"/>
<proteinExistence type="predicted"/>
<evidence type="ECO:0000313" key="1">
    <source>
        <dbReference type="EMBL" id="GFU60045.1"/>
    </source>
</evidence>